<keyword evidence="14" id="KW-1185">Reference proteome</keyword>
<feature type="domain" description="Histidine kinase/HSP90-like ATPase" evidence="11">
    <location>
        <begin position="302"/>
        <end position="393"/>
    </location>
</feature>
<keyword evidence="6 13" id="KW-0418">Kinase</keyword>
<reference evidence="14" key="1">
    <citation type="submission" date="2017-07" db="EMBL/GenBank/DDBJ databases">
        <title>Comparative genome mining reveals phylogenetic distribution patterns of secondary metabolites in Amycolatopsis.</title>
        <authorList>
            <person name="Adamek M."/>
            <person name="Alanjary M."/>
            <person name="Sales-Ortells H."/>
            <person name="Goodfellow M."/>
            <person name="Bull A.T."/>
            <person name="Kalinowski J."/>
            <person name="Ziemert N."/>
        </authorList>
    </citation>
    <scope>NUCLEOTIDE SEQUENCE [LARGE SCALE GENOMIC DNA]</scope>
    <source>
        <strain evidence="14">H5</strain>
    </source>
</reference>
<dbReference type="GO" id="GO:0016020">
    <property type="term" value="C:membrane"/>
    <property type="evidence" value="ECO:0007669"/>
    <property type="project" value="InterPro"/>
</dbReference>
<dbReference type="GO" id="GO:0046983">
    <property type="term" value="F:protein dimerization activity"/>
    <property type="evidence" value="ECO:0007669"/>
    <property type="project" value="InterPro"/>
</dbReference>
<evidence type="ECO:0000256" key="7">
    <source>
        <dbReference type="ARBA" id="ARBA00022840"/>
    </source>
</evidence>
<comment type="caution">
    <text evidence="13">The sequence shown here is derived from an EMBL/GenBank/DDBJ whole genome shotgun (WGS) entry which is preliminary data.</text>
</comment>
<dbReference type="SUPFAM" id="SSF55874">
    <property type="entry name" value="ATPase domain of HSP90 chaperone/DNA topoisomerase II/histidine kinase"/>
    <property type="match status" value="1"/>
</dbReference>
<dbReference type="Pfam" id="PF07730">
    <property type="entry name" value="HisKA_3"/>
    <property type="match status" value="1"/>
</dbReference>
<evidence type="ECO:0000256" key="5">
    <source>
        <dbReference type="ARBA" id="ARBA00022741"/>
    </source>
</evidence>
<name>A0A229TBS7_9PSEU</name>
<keyword evidence="10" id="KW-0472">Membrane</keyword>
<dbReference type="CDD" id="cd16917">
    <property type="entry name" value="HATPase_UhpB-NarQ-NarX-like"/>
    <property type="match status" value="1"/>
</dbReference>
<dbReference type="GO" id="GO:0000155">
    <property type="term" value="F:phosphorelay sensor kinase activity"/>
    <property type="evidence" value="ECO:0007669"/>
    <property type="project" value="InterPro"/>
</dbReference>
<evidence type="ECO:0000313" key="14">
    <source>
        <dbReference type="Proteomes" id="UP000215199"/>
    </source>
</evidence>
<dbReference type="EC" id="2.7.13.3" evidence="2"/>
<feature type="transmembrane region" description="Helical" evidence="10">
    <location>
        <begin position="15"/>
        <end position="35"/>
    </location>
</feature>
<dbReference type="Proteomes" id="UP000215199">
    <property type="component" value="Unassembled WGS sequence"/>
</dbReference>
<keyword evidence="4" id="KW-0808">Transferase</keyword>
<evidence type="ECO:0000256" key="6">
    <source>
        <dbReference type="ARBA" id="ARBA00022777"/>
    </source>
</evidence>
<evidence type="ECO:0000259" key="12">
    <source>
        <dbReference type="Pfam" id="PF07730"/>
    </source>
</evidence>
<accession>A0A229TBS7</accession>
<dbReference type="InterPro" id="IPR003594">
    <property type="entry name" value="HATPase_dom"/>
</dbReference>
<feature type="transmembrane region" description="Helical" evidence="10">
    <location>
        <begin position="121"/>
        <end position="138"/>
    </location>
</feature>
<feature type="transmembrane region" description="Helical" evidence="10">
    <location>
        <begin position="97"/>
        <end position="114"/>
    </location>
</feature>
<feature type="coiled-coil region" evidence="9">
    <location>
        <begin position="161"/>
        <end position="188"/>
    </location>
</feature>
<evidence type="ECO:0000313" key="13">
    <source>
        <dbReference type="EMBL" id="OXM68707.1"/>
    </source>
</evidence>
<dbReference type="InterPro" id="IPR036890">
    <property type="entry name" value="HATPase_C_sf"/>
</dbReference>
<dbReference type="Gene3D" id="1.20.5.1930">
    <property type="match status" value="1"/>
</dbReference>
<dbReference type="EMBL" id="NMUL01000009">
    <property type="protein sequence ID" value="OXM68707.1"/>
    <property type="molecule type" value="Genomic_DNA"/>
</dbReference>
<dbReference type="Gene3D" id="3.30.565.10">
    <property type="entry name" value="Histidine kinase-like ATPase, C-terminal domain"/>
    <property type="match status" value="1"/>
</dbReference>
<evidence type="ECO:0000256" key="8">
    <source>
        <dbReference type="ARBA" id="ARBA00023012"/>
    </source>
</evidence>
<keyword evidence="8" id="KW-0902">Two-component regulatory system</keyword>
<dbReference type="PANTHER" id="PTHR24421:SF10">
    <property type="entry name" value="NITRATE_NITRITE SENSOR PROTEIN NARQ"/>
    <property type="match status" value="1"/>
</dbReference>
<dbReference type="AlphaFoldDB" id="A0A229TBS7"/>
<comment type="catalytic activity">
    <reaction evidence="1">
        <text>ATP + protein L-histidine = ADP + protein N-phospho-L-histidine.</text>
        <dbReference type="EC" id="2.7.13.3"/>
    </reaction>
</comment>
<evidence type="ECO:0000256" key="1">
    <source>
        <dbReference type="ARBA" id="ARBA00000085"/>
    </source>
</evidence>
<keyword evidence="7" id="KW-0067">ATP-binding</keyword>
<evidence type="ECO:0000256" key="9">
    <source>
        <dbReference type="SAM" id="Coils"/>
    </source>
</evidence>
<dbReference type="InterPro" id="IPR050482">
    <property type="entry name" value="Sensor_HK_TwoCompSys"/>
</dbReference>
<evidence type="ECO:0000256" key="10">
    <source>
        <dbReference type="SAM" id="Phobius"/>
    </source>
</evidence>
<keyword evidence="5" id="KW-0547">Nucleotide-binding</keyword>
<keyword evidence="10" id="KW-1133">Transmembrane helix</keyword>
<proteinExistence type="predicted"/>
<evidence type="ECO:0000256" key="4">
    <source>
        <dbReference type="ARBA" id="ARBA00022679"/>
    </source>
</evidence>
<gene>
    <name evidence="13" type="ORF">CF165_11500</name>
</gene>
<keyword evidence="3" id="KW-0597">Phosphoprotein</keyword>
<organism evidence="13 14">
    <name type="scientific">Amycolatopsis vastitatis</name>
    <dbReference type="NCBI Taxonomy" id="1905142"/>
    <lineage>
        <taxon>Bacteria</taxon>
        <taxon>Bacillati</taxon>
        <taxon>Actinomycetota</taxon>
        <taxon>Actinomycetes</taxon>
        <taxon>Pseudonocardiales</taxon>
        <taxon>Pseudonocardiaceae</taxon>
        <taxon>Amycolatopsis</taxon>
    </lineage>
</organism>
<dbReference type="GO" id="GO:0005524">
    <property type="term" value="F:ATP binding"/>
    <property type="evidence" value="ECO:0007669"/>
    <property type="project" value="UniProtKB-KW"/>
</dbReference>
<feature type="domain" description="Signal transduction histidine kinase subgroup 3 dimerisation and phosphoacceptor" evidence="12">
    <location>
        <begin position="193"/>
        <end position="256"/>
    </location>
</feature>
<dbReference type="OrthoDB" id="227596at2"/>
<keyword evidence="10" id="KW-0812">Transmembrane</keyword>
<evidence type="ECO:0000259" key="11">
    <source>
        <dbReference type="Pfam" id="PF02518"/>
    </source>
</evidence>
<dbReference type="Pfam" id="PF02518">
    <property type="entry name" value="HATPase_c"/>
    <property type="match status" value="1"/>
</dbReference>
<sequence length="411" mass="43249">MTSTRRPVWPSRADAFWLFLLAAVFTGLNVLYHVLGDRTTGALGPAAGLLLQVACDLSLVLLFRFPALVAGFLAAAALAMLGSDLFAPGLLVPVHPIALTTVPTVTPVLLAQLVRVLDRRTVLWLAGILAVVAMRPWAPSWSVTPFGLLNTALPVAISLYVEARKQLLQSLRDRAERAEREQHLLAGQARAEERRRLAGEMHDVVTHRLSLMVLHAGALGVTSADPAVRTAAEDIRREGALALDELRDLVGVLRNGAEPGPRTLSPAEPGDPARLVEESRSVGVPTELAVDGDPSQVSPTVARTAYRLVQEALTNVRKHAPGGSVTVSLRYHRGGLDVSVDSTAAARPPDPALAGSGSGAGLAGLRQRVELVGGRFSAGPAPGGGFRVGAILPPYVPTAEGTRCDPGARGR</sequence>
<evidence type="ECO:0000256" key="3">
    <source>
        <dbReference type="ARBA" id="ARBA00022553"/>
    </source>
</evidence>
<keyword evidence="9" id="KW-0175">Coiled coil</keyword>
<dbReference type="InterPro" id="IPR011712">
    <property type="entry name" value="Sig_transdc_His_kin_sub3_dim/P"/>
</dbReference>
<dbReference type="PANTHER" id="PTHR24421">
    <property type="entry name" value="NITRATE/NITRITE SENSOR PROTEIN NARX-RELATED"/>
    <property type="match status" value="1"/>
</dbReference>
<dbReference type="RefSeq" id="WP_093947466.1">
    <property type="nucleotide sequence ID" value="NZ_NMUL01000009.1"/>
</dbReference>
<evidence type="ECO:0000256" key="2">
    <source>
        <dbReference type="ARBA" id="ARBA00012438"/>
    </source>
</evidence>
<protein>
    <recommendedName>
        <fullName evidence="2">histidine kinase</fullName>
        <ecNumber evidence="2">2.7.13.3</ecNumber>
    </recommendedName>
</protein>
<feature type="transmembrane region" description="Helical" evidence="10">
    <location>
        <begin position="70"/>
        <end position="91"/>
    </location>
</feature>